<name>A0A0N5ANU1_9BILA</name>
<evidence type="ECO:0000256" key="6">
    <source>
        <dbReference type="SAM" id="Phobius"/>
    </source>
</evidence>
<dbReference type="PANTHER" id="PTHR22779">
    <property type="entry name" value="SD17342P"/>
    <property type="match status" value="1"/>
</dbReference>
<evidence type="ECO:0000256" key="3">
    <source>
        <dbReference type="ARBA" id="ARBA00022692"/>
    </source>
</evidence>
<comment type="similarity">
    <text evidence="2">Belongs to the TMEM170 family.</text>
</comment>
<evidence type="ECO:0000256" key="1">
    <source>
        <dbReference type="ARBA" id="ARBA00004141"/>
    </source>
</evidence>
<comment type="subcellular location">
    <subcellularLocation>
        <location evidence="1">Membrane</location>
        <topology evidence="1">Multi-pass membrane protein</topology>
    </subcellularLocation>
</comment>
<evidence type="ECO:0000256" key="2">
    <source>
        <dbReference type="ARBA" id="ARBA00006325"/>
    </source>
</evidence>
<keyword evidence="3 6" id="KW-0812">Transmembrane</keyword>
<evidence type="ECO:0000313" key="7">
    <source>
        <dbReference type="Proteomes" id="UP000046393"/>
    </source>
</evidence>
<organism evidence="7 8">
    <name type="scientific">Syphacia muris</name>
    <dbReference type="NCBI Taxonomy" id="451379"/>
    <lineage>
        <taxon>Eukaryota</taxon>
        <taxon>Metazoa</taxon>
        <taxon>Ecdysozoa</taxon>
        <taxon>Nematoda</taxon>
        <taxon>Chromadorea</taxon>
        <taxon>Rhabditida</taxon>
        <taxon>Spirurina</taxon>
        <taxon>Oxyuridomorpha</taxon>
        <taxon>Oxyuroidea</taxon>
        <taxon>Oxyuridae</taxon>
        <taxon>Syphacia</taxon>
    </lineage>
</organism>
<protein>
    <submittedName>
        <fullName evidence="8">Transmembrane protein 170A</fullName>
    </submittedName>
</protein>
<sequence>MCNKIFLWFGSLFYSNITAKSYLQHFILNVLLLDNGLYGSFWDIWLGILLWMTASYLTVYLIAAAISSLALRKHPWFPLFLIPLLVVAFLGPTTFGAATSASIALPLSAAHKAISSVQCMFLGCMQTLSLVLISYTRILATL</sequence>
<accession>A0A0N5ANU1</accession>
<evidence type="ECO:0000256" key="5">
    <source>
        <dbReference type="ARBA" id="ARBA00023136"/>
    </source>
</evidence>
<reference evidence="8" key="1">
    <citation type="submission" date="2017-02" db="UniProtKB">
        <authorList>
            <consortium name="WormBaseParasite"/>
        </authorList>
    </citation>
    <scope>IDENTIFICATION</scope>
</reference>
<feature type="transmembrane region" description="Helical" evidence="6">
    <location>
        <begin position="43"/>
        <end position="67"/>
    </location>
</feature>
<dbReference type="Pfam" id="PF10190">
    <property type="entry name" value="Tmemb_170"/>
    <property type="match status" value="1"/>
</dbReference>
<evidence type="ECO:0000256" key="4">
    <source>
        <dbReference type="ARBA" id="ARBA00022989"/>
    </source>
</evidence>
<feature type="transmembrane region" description="Helical" evidence="6">
    <location>
        <begin position="79"/>
        <end position="107"/>
    </location>
</feature>
<keyword evidence="4 6" id="KW-1133">Transmembrane helix</keyword>
<proteinExistence type="inferred from homology"/>
<dbReference type="WBParaSite" id="SMUV_0000629101-mRNA-1">
    <property type="protein sequence ID" value="SMUV_0000629101-mRNA-1"/>
    <property type="gene ID" value="SMUV_0000629101"/>
</dbReference>
<dbReference type="GO" id="GO:0016020">
    <property type="term" value="C:membrane"/>
    <property type="evidence" value="ECO:0007669"/>
    <property type="project" value="UniProtKB-SubCell"/>
</dbReference>
<feature type="transmembrane region" description="Helical" evidence="6">
    <location>
        <begin position="113"/>
        <end position="135"/>
    </location>
</feature>
<keyword evidence="5 6" id="KW-0472">Membrane</keyword>
<dbReference type="InterPro" id="IPR019334">
    <property type="entry name" value="TMEM170A/B/YPR153W-like"/>
</dbReference>
<dbReference type="Proteomes" id="UP000046393">
    <property type="component" value="Unplaced"/>
</dbReference>
<keyword evidence="7" id="KW-1185">Reference proteome</keyword>
<dbReference type="AlphaFoldDB" id="A0A0N5ANU1"/>
<dbReference type="PANTHER" id="PTHR22779:SF6">
    <property type="entry name" value="SD17342P"/>
    <property type="match status" value="1"/>
</dbReference>
<evidence type="ECO:0000313" key="8">
    <source>
        <dbReference type="WBParaSite" id="SMUV_0000629101-mRNA-1"/>
    </source>
</evidence>